<evidence type="ECO:0000256" key="13">
    <source>
        <dbReference type="PROSITE-ProRule" id="PRU00023"/>
    </source>
</evidence>
<dbReference type="Gene3D" id="2.60.40.10">
    <property type="entry name" value="Immunoglobulins"/>
    <property type="match status" value="1"/>
</dbReference>
<keyword evidence="11" id="KW-0804">Transcription</keyword>
<dbReference type="GO" id="GO:0005516">
    <property type="term" value="F:calmodulin binding"/>
    <property type="evidence" value="ECO:0007669"/>
    <property type="project" value="UniProtKB-KW"/>
</dbReference>
<feature type="domain" description="IPT/TIG" evidence="14">
    <location>
        <begin position="131"/>
        <end position="211"/>
    </location>
</feature>
<dbReference type="InterPro" id="IPR013783">
    <property type="entry name" value="Ig-like_fold"/>
</dbReference>
<keyword evidence="8 13" id="KW-0040">ANK repeat</keyword>
<dbReference type="SUPFAM" id="SSF81296">
    <property type="entry name" value="E set domains"/>
    <property type="match status" value="1"/>
</dbReference>
<accession>A0AAV2FHQ1</accession>
<comment type="subcellular location">
    <subcellularLocation>
        <location evidence="1">Nucleus</location>
    </subcellularLocation>
</comment>
<evidence type="ECO:0000256" key="11">
    <source>
        <dbReference type="ARBA" id="ARBA00023163"/>
    </source>
</evidence>
<comment type="similarity">
    <text evidence="2">Belongs to the CAMTA family.</text>
</comment>
<dbReference type="PANTHER" id="PTHR23335:SF0">
    <property type="entry name" value="CALMODULIN-BINDING TRANSCRIPTION ACTIVATOR 2-LIKE ISOFORM X1"/>
    <property type="match status" value="1"/>
</dbReference>
<dbReference type="SMART" id="SM00015">
    <property type="entry name" value="IQ"/>
    <property type="match status" value="2"/>
</dbReference>
<evidence type="ECO:0000256" key="10">
    <source>
        <dbReference type="ARBA" id="ARBA00023159"/>
    </source>
</evidence>
<dbReference type="CDD" id="cd23767">
    <property type="entry name" value="IQCD"/>
    <property type="match status" value="1"/>
</dbReference>
<dbReference type="EMBL" id="OZ034819">
    <property type="protein sequence ID" value="CAL1397539.1"/>
    <property type="molecule type" value="Genomic_DNA"/>
</dbReference>
<dbReference type="AlphaFoldDB" id="A0AAV2FHQ1"/>
<dbReference type="PROSITE" id="PS50096">
    <property type="entry name" value="IQ"/>
    <property type="match status" value="2"/>
</dbReference>
<evidence type="ECO:0000256" key="8">
    <source>
        <dbReference type="ARBA" id="ARBA00023043"/>
    </source>
</evidence>
<feature type="repeat" description="ANK" evidence="13">
    <location>
        <begin position="367"/>
        <end position="399"/>
    </location>
</feature>
<dbReference type="Proteomes" id="UP001497516">
    <property type="component" value="Chromosome 6"/>
</dbReference>
<dbReference type="GO" id="GO:0003690">
    <property type="term" value="F:double-stranded DNA binding"/>
    <property type="evidence" value="ECO:0007669"/>
    <property type="project" value="TreeGrafter"/>
</dbReference>
<dbReference type="InterPro" id="IPR002909">
    <property type="entry name" value="IPT_dom"/>
</dbReference>
<evidence type="ECO:0000256" key="3">
    <source>
        <dbReference type="ARBA" id="ARBA00022737"/>
    </source>
</evidence>
<dbReference type="Pfam" id="PF12796">
    <property type="entry name" value="Ank_2"/>
    <property type="match status" value="1"/>
</dbReference>
<dbReference type="PROSITE" id="PS50297">
    <property type="entry name" value="ANK_REP_REGION"/>
    <property type="match status" value="1"/>
</dbReference>
<dbReference type="SUPFAM" id="SSF48403">
    <property type="entry name" value="Ankyrin repeat"/>
    <property type="match status" value="1"/>
</dbReference>
<evidence type="ECO:0000259" key="14">
    <source>
        <dbReference type="Pfam" id="PF01833"/>
    </source>
</evidence>
<keyword evidence="10" id="KW-0010">Activator</keyword>
<dbReference type="GO" id="GO:0006357">
    <property type="term" value="P:regulation of transcription by RNA polymerase II"/>
    <property type="evidence" value="ECO:0007669"/>
    <property type="project" value="TreeGrafter"/>
</dbReference>
<keyword evidence="4" id="KW-0106">Calcium</keyword>
<keyword evidence="16" id="KW-1185">Reference proteome</keyword>
<dbReference type="PANTHER" id="PTHR23335">
    <property type="entry name" value="CALMODULIN-BINDING TRANSCRIPTION ACTIVATOR CAMTA"/>
    <property type="match status" value="1"/>
</dbReference>
<dbReference type="InterPro" id="IPR000048">
    <property type="entry name" value="IQ_motif_EF-hand-BS"/>
</dbReference>
<keyword evidence="5" id="KW-0112">Calmodulin-binding</keyword>
<organism evidence="15 16">
    <name type="scientific">Linum trigynum</name>
    <dbReference type="NCBI Taxonomy" id="586398"/>
    <lineage>
        <taxon>Eukaryota</taxon>
        <taxon>Viridiplantae</taxon>
        <taxon>Streptophyta</taxon>
        <taxon>Embryophyta</taxon>
        <taxon>Tracheophyta</taxon>
        <taxon>Spermatophyta</taxon>
        <taxon>Magnoliopsida</taxon>
        <taxon>eudicotyledons</taxon>
        <taxon>Gunneridae</taxon>
        <taxon>Pentapetalae</taxon>
        <taxon>rosids</taxon>
        <taxon>fabids</taxon>
        <taxon>Malpighiales</taxon>
        <taxon>Linaceae</taxon>
        <taxon>Linum</taxon>
    </lineage>
</organism>
<proteinExistence type="inferred from homology"/>
<evidence type="ECO:0000256" key="7">
    <source>
        <dbReference type="ARBA" id="ARBA00023016"/>
    </source>
</evidence>
<keyword evidence="7" id="KW-0346">Stress response</keyword>
<dbReference type="InterPro" id="IPR027417">
    <property type="entry name" value="P-loop_NTPase"/>
</dbReference>
<keyword evidence="12" id="KW-0539">Nucleus</keyword>
<reference evidence="15 16" key="1">
    <citation type="submission" date="2024-04" db="EMBL/GenBank/DDBJ databases">
        <authorList>
            <person name="Fracassetti M."/>
        </authorList>
    </citation>
    <scope>NUCLEOTIDE SEQUENCE [LARGE SCALE GENOMIC DNA]</scope>
</reference>
<dbReference type="GO" id="GO:0005634">
    <property type="term" value="C:nucleus"/>
    <property type="evidence" value="ECO:0007669"/>
    <property type="project" value="UniProtKB-SubCell"/>
</dbReference>
<dbReference type="GO" id="GO:0003712">
    <property type="term" value="F:transcription coregulator activity"/>
    <property type="evidence" value="ECO:0007669"/>
    <property type="project" value="TreeGrafter"/>
</dbReference>
<evidence type="ECO:0000256" key="6">
    <source>
        <dbReference type="ARBA" id="ARBA00023015"/>
    </source>
</evidence>
<dbReference type="InterPro" id="IPR036770">
    <property type="entry name" value="Ankyrin_rpt-contain_sf"/>
</dbReference>
<gene>
    <name evidence="15" type="ORF">LTRI10_LOCUS37831</name>
</gene>
<dbReference type="Pfam" id="PF01833">
    <property type="entry name" value="TIG"/>
    <property type="match status" value="1"/>
</dbReference>
<dbReference type="InterPro" id="IPR014756">
    <property type="entry name" value="Ig_E-set"/>
</dbReference>
<dbReference type="Gene3D" id="1.20.5.190">
    <property type="match status" value="1"/>
</dbReference>
<keyword evidence="9" id="KW-0238">DNA-binding</keyword>
<protein>
    <recommendedName>
        <fullName evidence="14">IPT/TIG domain-containing protein</fullName>
    </recommendedName>
</protein>
<evidence type="ECO:0000256" key="9">
    <source>
        <dbReference type="ARBA" id="ARBA00023125"/>
    </source>
</evidence>
<keyword evidence="6" id="KW-0805">Transcription regulation</keyword>
<dbReference type="SUPFAM" id="SSF52540">
    <property type="entry name" value="P-loop containing nucleoside triphosphate hydrolases"/>
    <property type="match status" value="1"/>
</dbReference>
<evidence type="ECO:0000313" key="16">
    <source>
        <dbReference type="Proteomes" id="UP001497516"/>
    </source>
</evidence>
<evidence type="ECO:0000256" key="4">
    <source>
        <dbReference type="ARBA" id="ARBA00022837"/>
    </source>
</evidence>
<evidence type="ECO:0000313" key="15">
    <source>
        <dbReference type="EMBL" id="CAL1397539.1"/>
    </source>
</evidence>
<evidence type="ECO:0000256" key="1">
    <source>
        <dbReference type="ARBA" id="ARBA00004123"/>
    </source>
</evidence>
<dbReference type="InterPro" id="IPR002110">
    <property type="entry name" value="Ankyrin_rpt"/>
</dbReference>
<dbReference type="Gene3D" id="1.25.40.20">
    <property type="entry name" value="Ankyrin repeat-containing domain"/>
    <property type="match status" value="1"/>
</dbReference>
<sequence length="728" mass="81609">MTDYAILMASAALSDSRPAVATKEAPQSASEIHHHSELQTVIGSTSQAGKWKDDADNNDLGNLKKLDSFGRWMNKEMGQDCDDSLILSDSGNYWDTLAAENEEREVSSLSRHMQLDVDSLGPSLSQVQLFTIQDFTPEWGYTGVETKILIVGTFLEKPKPDNETRWGCMFGEIEVSAEVLNGTVIRCHAPVHAKGNVPFYVTCRDRLACSEVREFQYRENPIKISSISERSVQQLEVCFQVRLAKLLSLGIERKWLNCSVERCNACKLRRNITSDGSNSRKEQHWGIEKWMITEGEPVDTRDRLIQSLMTDKLWEWLLCKAHEGGKGPDILDDEGQGVLHLVSGLGYYWAVGLVVEASGNPNFRDAQGRTALHWASYFGREETVVALVRLGVDPTAVDDPTPSFPGGLSAAEVASGQGHKGIAGYLAEASLSRQLCSLSKKRDLVDSEDATIAAENARMAAQVSVPMNLAAGEQLSLKQSLAAVRKSAHAAALIQAMYREKKSLLGFRSSQNRSCDNNDDDELHEVSRELAVLGVLKNHQKRNHIHFEDSLHSAAVKIQKKYRGWKGRKDFLMIRDRVVKIQAHMRGHQVRRNYNKVVWSVSIVEKAILRWRRKGVGLRGFNAKETEGVPESETDEYEFLITSRQQKSAGVEKALARVTSMVRHPEARDQYLRLVTKFETLKVHTSSNCCRQCIIQSVIVVDSECSICRELLIHFTLETGERWQQQLA</sequence>
<evidence type="ECO:0000256" key="12">
    <source>
        <dbReference type="ARBA" id="ARBA00023242"/>
    </source>
</evidence>
<dbReference type="SMART" id="SM00248">
    <property type="entry name" value="ANK"/>
    <property type="match status" value="1"/>
</dbReference>
<name>A0AAV2FHQ1_9ROSI</name>
<evidence type="ECO:0000256" key="5">
    <source>
        <dbReference type="ARBA" id="ARBA00022860"/>
    </source>
</evidence>
<dbReference type="Pfam" id="PF00612">
    <property type="entry name" value="IQ"/>
    <property type="match status" value="2"/>
</dbReference>
<keyword evidence="3" id="KW-0677">Repeat</keyword>
<dbReference type="FunFam" id="1.20.5.190:FF:000003">
    <property type="entry name" value="Calmodulin-binding transcription activator 2"/>
    <property type="match status" value="1"/>
</dbReference>
<dbReference type="PROSITE" id="PS50088">
    <property type="entry name" value="ANK_REPEAT"/>
    <property type="match status" value="1"/>
</dbReference>
<evidence type="ECO:0000256" key="2">
    <source>
        <dbReference type="ARBA" id="ARBA00008267"/>
    </source>
</evidence>